<evidence type="ECO:0000313" key="2">
    <source>
        <dbReference type="Proteomes" id="UP001283361"/>
    </source>
</evidence>
<dbReference type="EMBL" id="JAWDGP010001650">
    <property type="protein sequence ID" value="KAK3789600.1"/>
    <property type="molecule type" value="Genomic_DNA"/>
</dbReference>
<accession>A0AAE1E103</accession>
<organism evidence="1 2">
    <name type="scientific">Elysia crispata</name>
    <name type="common">lettuce slug</name>
    <dbReference type="NCBI Taxonomy" id="231223"/>
    <lineage>
        <taxon>Eukaryota</taxon>
        <taxon>Metazoa</taxon>
        <taxon>Spiralia</taxon>
        <taxon>Lophotrochozoa</taxon>
        <taxon>Mollusca</taxon>
        <taxon>Gastropoda</taxon>
        <taxon>Heterobranchia</taxon>
        <taxon>Euthyneura</taxon>
        <taxon>Panpulmonata</taxon>
        <taxon>Sacoglossa</taxon>
        <taxon>Placobranchoidea</taxon>
        <taxon>Plakobranchidae</taxon>
        <taxon>Elysia</taxon>
    </lineage>
</organism>
<comment type="caution">
    <text evidence="1">The sequence shown here is derived from an EMBL/GenBank/DDBJ whole genome shotgun (WGS) entry which is preliminary data.</text>
</comment>
<gene>
    <name evidence="1" type="ORF">RRG08_061652</name>
</gene>
<dbReference type="Proteomes" id="UP001283361">
    <property type="component" value="Unassembled WGS sequence"/>
</dbReference>
<dbReference type="AlphaFoldDB" id="A0AAE1E103"/>
<name>A0AAE1E103_9GAST</name>
<proteinExistence type="predicted"/>
<reference evidence="1" key="1">
    <citation type="journal article" date="2023" name="G3 (Bethesda)">
        <title>A reference genome for the long-term kleptoplast-retaining sea slug Elysia crispata morphotype clarki.</title>
        <authorList>
            <person name="Eastman K.E."/>
            <person name="Pendleton A.L."/>
            <person name="Shaikh M.A."/>
            <person name="Suttiyut T."/>
            <person name="Ogas R."/>
            <person name="Tomko P."/>
            <person name="Gavelis G."/>
            <person name="Widhalm J.R."/>
            <person name="Wisecaver J.H."/>
        </authorList>
    </citation>
    <scope>NUCLEOTIDE SEQUENCE</scope>
    <source>
        <strain evidence="1">ECLA1</strain>
    </source>
</reference>
<evidence type="ECO:0000313" key="1">
    <source>
        <dbReference type="EMBL" id="KAK3789600.1"/>
    </source>
</evidence>
<protein>
    <submittedName>
        <fullName evidence="1">Uncharacterized protein</fullName>
    </submittedName>
</protein>
<keyword evidence="2" id="KW-1185">Reference proteome</keyword>
<sequence>MAAGRWCEKKSAPCSIQKSPDLAAHRSGCRELPLPVPAVQRLAPETHFMETLNLLGSNRISGAESETVKVQSRYSLLCTYMAMAVGMPLFQKFFGCGASSTCWTQKVRGHLVIANADGDQHEVKHMYKEIAFATSHGCLLVCLRWTFGTSLSLGSRDRCSWRDLLHSWSCGVLNKFRRTNVLVHRSKMDVSTNESSILNGICWSPHDSINPFTFKISIFHKI</sequence>